<proteinExistence type="predicted"/>
<organism evidence="2 3">
    <name type="scientific">Funneliformis geosporum</name>
    <dbReference type="NCBI Taxonomy" id="1117311"/>
    <lineage>
        <taxon>Eukaryota</taxon>
        <taxon>Fungi</taxon>
        <taxon>Fungi incertae sedis</taxon>
        <taxon>Mucoromycota</taxon>
        <taxon>Glomeromycotina</taxon>
        <taxon>Glomeromycetes</taxon>
        <taxon>Glomerales</taxon>
        <taxon>Glomeraceae</taxon>
        <taxon>Funneliformis</taxon>
    </lineage>
</organism>
<feature type="coiled-coil region" evidence="1">
    <location>
        <begin position="305"/>
        <end position="346"/>
    </location>
</feature>
<comment type="caution">
    <text evidence="2">The sequence shown here is derived from an EMBL/GenBank/DDBJ whole genome shotgun (WGS) entry which is preliminary data.</text>
</comment>
<accession>A0A9W4WQ19</accession>
<keyword evidence="1" id="KW-0175">Coiled coil</keyword>
<dbReference type="EMBL" id="CAMKVN010001868">
    <property type="protein sequence ID" value="CAI2178493.1"/>
    <property type="molecule type" value="Genomic_DNA"/>
</dbReference>
<dbReference type="Proteomes" id="UP001153678">
    <property type="component" value="Unassembled WGS sequence"/>
</dbReference>
<evidence type="ECO:0000313" key="3">
    <source>
        <dbReference type="Proteomes" id="UP001153678"/>
    </source>
</evidence>
<reference evidence="2" key="1">
    <citation type="submission" date="2022-08" db="EMBL/GenBank/DDBJ databases">
        <authorList>
            <person name="Kallberg Y."/>
            <person name="Tangrot J."/>
            <person name="Rosling A."/>
        </authorList>
    </citation>
    <scope>NUCLEOTIDE SEQUENCE</scope>
    <source>
        <strain evidence="2">Wild A</strain>
    </source>
</reference>
<dbReference type="OrthoDB" id="2324875at2759"/>
<sequence>MVEENINSVQTNKNITWTNPYDENVDKYQVISPLINVIEQQMRVIESLYEFQRIITITESDIAQNNEIVKIPDLVAKNLFASVGYRNHLIDVINSINKLNKGADNFIKYYEYSPTPTSFLHYIKNPIGHLRKNVTNLENFNDKNYKCLESNLKSYITLSGSQGLPLLIEEKKFIKQKINKLQEELDKLQEEEYNDWIKHRSEIEKIVEDVKKLESRRDFNKEDLEDLAKQIDDMKEVRGKLVRMDLDAKSNRLMFFLFYKDYKSKINKANENIELMVPQQEKQRKEFIDLAGKAIKLKEIKVTLEEEFRKMDENHENRMKKKEDEIKSLKESYEKISIKIKEMCDKTGSALISEAIKLLEAVSCRTQQDSNITNYYKLACEPIDTLLTTVESHLQTIETISGEKESEKKLCNKIINGIDESLIPLKYVVQKIKPAFTKSLQGESLDYSVIKDGVSSKQISHS</sequence>
<dbReference type="AlphaFoldDB" id="A0A9W4WQ19"/>
<gene>
    <name evidence="2" type="ORF">FWILDA_LOCUS8613</name>
</gene>
<feature type="coiled-coil region" evidence="1">
    <location>
        <begin position="164"/>
        <end position="237"/>
    </location>
</feature>
<evidence type="ECO:0000313" key="2">
    <source>
        <dbReference type="EMBL" id="CAI2178493.1"/>
    </source>
</evidence>
<name>A0A9W4WQ19_9GLOM</name>
<keyword evidence="3" id="KW-1185">Reference proteome</keyword>
<protein>
    <submittedName>
        <fullName evidence="2">5978_t:CDS:1</fullName>
    </submittedName>
</protein>
<evidence type="ECO:0000256" key="1">
    <source>
        <dbReference type="SAM" id="Coils"/>
    </source>
</evidence>